<comment type="caution">
    <text evidence="2">The sequence shown here is derived from an EMBL/GenBank/DDBJ whole genome shotgun (WGS) entry which is preliminary data.</text>
</comment>
<name>A0A2S6H530_9GAMM</name>
<reference evidence="2 3" key="1">
    <citation type="submission" date="2018-02" db="EMBL/GenBank/DDBJ databases">
        <title>Subsurface microbial communities from deep shales in Ohio and West Virginia, USA.</title>
        <authorList>
            <person name="Wrighton K."/>
        </authorList>
    </citation>
    <scope>NUCLEOTIDE SEQUENCE [LARGE SCALE GENOMIC DNA]</scope>
    <source>
        <strain evidence="2 3">OWC-DMM</strain>
    </source>
</reference>
<evidence type="ECO:0000256" key="1">
    <source>
        <dbReference type="SAM" id="MobiDB-lite"/>
    </source>
</evidence>
<sequence>MSEPLKQPPSIKAFPNDNVKRVVWWYGAVYKNASALSTTPLVDVALREIINFENNELGGATVVKIGLPQLDIVRLGTIWVGQHNTGTKWDNYNGTKTEPIKFEFDCSSPMIESINILDSKPDTDTPEQKNYTIPAYKYNLQSIDKETRYPFFNSKITKLLSVDNCTVLIPALELLTSTYTPKGQDIRCDLFSHSIDEALALHLDLEQSTGNVDGTYNITLKKDRHDTNIAFLAYLRCNHVSRSRASKIWSCLATKKTYPNGVLYYDHYPEIFPYHPKKLKLECDGLRLNDQTFLVFRINKYSIPDEHLIYPTTKEKGRSKGNIPQGDDLYVPPEYTVDADLPVTSEVDPGNNTGVAYITSEVTSSSNQSIIRQHAPGTDFENNANIQSLKPNTSTQLSSGDKNSSIDCKNTAKLKQYELEKKQSDREHIIQSEVIDLVRNALAELVGIRNSSIQSIKYLDENTEQYNDFKLASFPEGLFRKNATWSASNYESFVNKEGQKRYKFTPRKFLLAKITLKNATSAYLLEIDRKSSKTGFSGLIFNVPLSILSSYQLYVLLKTISKNKGTFRKRDGGKLIDIKLPVSSYHIYDHSLIENSMAKKMAKVIKIAEEKGVFLARH</sequence>
<feature type="region of interest" description="Disordered" evidence="1">
    <location>
        <begin position="378"/>
        <end position="404"/>
    </location>
</feature>
<organism evidence="2 3">
    <name type="scientific">Methylobacter tundripaludum</name>
    <dbReference type="NCBI Taxonomy" id="173365"/>
    <lineage>
        <taxon>Bacteria</taxon>
        <taxon>Pseudomonadati</taxon>
        <taxon>Pseudomonadota</taxon>
        <taxon>Gammaproteobacteria</taxon>
        <taxon>Methylococcales</taxon>
        <taxon>Methylococcaceae</taxon>
        <taxon>Methylobacter</taxon>
    </lineage>
</organism>
<gene>
    <name evidence="2" type="ORF">B0F87_11724</name>
</gene>
<proteinExistence type="predicted"/>
<accession>A0A2S6H530</accession>
<evidence type="ECO:0000313" key="3">
    <source>
        <dbReference type="Proteomes" id="UP000240010"/>
    </source>
</evidence>
<dbReference type="RefSeq" id="WP_104430383.1">
    <property type="nucleotide sequence ID" value="NZ_PTIZ01000017.1"/>
</dbReference>
<feature type="compositionally biased region" description="Polar residues" evidence="1">
    <location>
        <begin position="380"/>
        <end position="404"/>
    </location>
</feature>
<dbReference type="EMBL" id="PTIZ01000017">
    <property type="protein sequence ID" value="PPK72541.1"/>
    <property type="molecule type" value="Genomic_DNA"/>
</dbReference>
<evidence type="ECO:0008006" key="4">
    <source>
        <dbReference type="Google" id="ProtNLM"/>
    </source>
</evidence>
<dbReference type="Proteomes" id="UP000240010">
    <property type="component" value="Unassembled WGS sequence"/>
</dbReference>
<evidence type="ECO:0000313" key="2">
    <source>
        <dbReference type="EMBL" id="PPK72541.1"/>
    </source>
</evidence>
<protein>
    <recommendedName>
        <fullName evidence="4">TnsE C-terminal domain-containing protein</fullName>
    </recommendedName>
</protein>
<dbReference type="AlphaFoldDB" id="A0A2S6H530"/>